<evidence type="ECO:0000259" key="1">
    <source>
        <dbReference type="Pfam" id="PF05099"/>
    </source>
</evidence>
<protein>
    <submittedName>
        <fullName evidence="2">TerB family tellurite resistance protein</fullName>
    </submittedName>
</protein>
<sequence>MIAKLKRFIQSHTQAVSPEDKAHQLKLAAASMLLEVVFADETLAAEEMALLPKLLTDTLSMTDDDANALINDAKQVQGNATSLFEFTSAINAEFSLEQKQQLLLAMWQLAYADGQLSQYEDQIIRRTADLLYLKHSELIQMRNLAMKSVRDN</sequence>
<evidence type="ECO:0000313" key="3">
    <source>
        <dbReference type="Proteomes" id="UP000827084"/>
    </source>
</evidence>
<feature type="domain" description="Co-chaperone DjlA N-terminal" evidence="1">
    <location>
        <begin position="27"/>
        <end position="143"/>
    </location>
</feature>
<dbReference type="Proteomes" id="UP000827084">
    <property type="component" value="Chromosome"/>
</dbReference>
<dbReference type="Pfam" id="PF05099">
    <property type="entry name" value="TerB"/>
    <property type="match status" value="1"/>
</dbReference>
<name>A0ABX8XBV1_SHEPU</name>
<dbReference type="InterPro" id="IPR007791">
    <property type="entry name" value="DjlA_N"/>
</dbReference>
<dbReference type="EMBL" id="CP080635">
    <property type="protein sequence ID" value="QYX72691.1"/>
    <property type="molecule type" value="Genomic_DNA"/>
</dbReference>
<accession>A0ABX8XBV1</accession>
<dbReference type="Gene3D" id="1.10.3680.10">
    <property type="entry name" value="TerB-like"/>
    <property type="match status" value="1"/>
</dbReference>
<dbReference type="RefSeq" id="WP_025007992.1">
    <property type="nucleotide sequence ID" value="NZ_BMPK01000007.1"/>
</dbReference>
<dbReference type="GeneID" id="67445303"/>
<gene>
    <name evidence="2" type="ORF">K3G22_18550</name>
</gene>
<proteinExistence type="predicted"/>
<keyword evidence="3" id="KW-1185">Reference proteome</keyword>
<reference evidence="2 3" key="1">
    <citation type="submission" date="2021-08" db="EMBL/GenBank/DDBJ databases">
        <title>Shewanella putrefaciens YZ-J, complete genome.</title>
        <authorList>
            <person name="Yi Z."/>
        </authorList>
    </citation>
    <scope>NUCLEOTIDE SEQUENCE [LARGE SCALE GENOMIC DNA]</scope>
    <source>
        <strain evidence="2 3">YZ-J</strain>
    </source>
</reference>
<organism evidence="2 3">
    <name type="scientific">Shewanella putrefaciens</name>
    <name type="common">Pseudomonas putrefaciens</name>
    <dbReference type="NCBI Taxonomy" id="24"/>
    <lineage>
        <taxon>Bacteria</taxon>
        <taxon>Pseudomonadati</taxon>
        <taxon>Pseudomonadota</taxon>
        <taxon>Gammaproteobacteria</taxon>
        <taxon>Alteromonadales</taxon>
        <taxon>Shewanellaceae</taxon>
        <taxon>Shewanella</taxon>
    </lineage>
</organism>
<evidence type="ECO:0000313" key="2">
    <source>
        <dbReference type="EMBL" id="QYX72691.1"/>
    </source>
</evidence>
<dbReference type="InterPro" id="IPR029024">
    <property type="entry name" value="TerB-like"/>
</dbReference>
<dbReference type="CDD" id="cd07313">
    <property type="entry name" value="terB_like_2"/>
    <property type="match status" value="1"/>
</dbReference>
<dbReference type="SUPFAM" id="SSF158682">
    <property type="entry name" value="TerB-like"/>
    <property type="match status" value="1"/>
</dbReference>